<dbReference type="GeneID" id="8230862"/>
<evidence type="ECO:0000313" key="3">
    <source>
        <dbReference type="EnsemblMetazoa" id="PHUM440070-PA"/>
    </source>
</evidence>
<feature type="region of interest" description="Disordered" evidence="1">
    <location>
        <begin position="448"/>
        <end position="480"/>
    </location>
</feature>
<dbReference type="InParanoid" id="E0VTX5"/>
<dbReference type="EMBL" id="DS235774">
    <property type="protein sequence ID" value="EEB16831.1"/>
    <property type="molecule type" value="Genomic_DNA"/>
</dbReference>
<reference evidence="2" key="1">
    <citation type="submission" date="2007-04" db="EMBL/GenBank/DDBJ databases">
        <title>Annotation of Pediculus humanus corporis strain USDA.</title>
        <authorList>
            <person name="Kirkness E."/>
            <person name="Hannick L."/>
            <person name="Hass B."/>
            <person name="Bruggner R."/>
            <person name="Lawson D."/>
            <person name="Bidwell S."/>
            <person name="Joardar V."/>
            <person name="Caler E."/>
            <person name="Walenz B."/>
            <person name="Inman J."/>
            <person name="Schobel S."/>
            <person name="Galinsky K."/>
            <person name="Amedeo P."/>
            <person name="Strausberg R."/>
        </authorList>
    </citation>
    <scope>NUCLEOTIDE SEQUENCE</scope>
    <source>
        <strain evidence="2">USDA</strain>
    </source>
</reference>
<keyword evidence="4" id="KW-1185">Reference proteome</keyword>
<feature type="compositionally biased region" description="Basic and acidic residues" evidence="1">
    <location>
        <begin position="244"/>
        <end position="254"/>
    </location>
</feature>
<dbReference type="VEuPathDB" id="VectorBase:PHUM440070"/>
<organism>
    <name type="scientific">Pediculus humanus subsp. corporis</name>
    <name type="common">Body louse</name>
    <dbReference type="NCBI Taxonomy" id="121224"/>
    <lineage>
        <taxon>Eukaryota</taxon>
        <taxon>Metazoa</taxon>
        <taxon>Ecdysozoa</taxon>
        <taxon>Arthropoda</taxon>
        <taxon>Hexapoda</taxon>
        <taxon>Insecta</taxon>
        <taxon>Pterygota</taxon>
        <taxon>Neoptera</taxon>
        <taxon>Paraneoptera</taxon>
        <taxon>Psocodea</taxon>
        <taxon>Troctomorpha</taxon>
        <taxon>Phthiraptera</taxon>
        <taxon>Anoplura</taxon>
        <taxon>Pediculidae</taxon>
        <taxon>Pediculus</taxon>
    </lineage>
</organism>
<dbReference type="AlphaFoldDB" id="E0VTX5"/>
<reference evidence="3" key="3">
    <citation type="submission" date="2021-02" db="UniProtKB">
        <authorList>
            <consortium name="EnsemblMetazoa"/>
        </authorList>
    </citation>
    <scope>IDENTIFICATION</scope>
    <source>
        <strain evidence="3">USDA</strain>
    </source>
</reference>
<dbReference type="KEGG" id="phu:Phum_PHUM440070"/>
<dbReference type="EnsemblMetazoa" id="PHUM440070-RA">
    <property type="protein sequence ID" value="PHUM440070-PA"/>
    <property type="gene ID" value="PHUM440070"/>
</dbReference>
<protein>
    <submittedName>
        <fullName evidence="2">Lipoprotein A, putative</fullName>
    </submittedName>
</protein>
<dbReference type="EMBL" id="AAZO01005370">
    <property type="status" value="NOT_ANNOTATED_CDS"/>
    <property type="molecule type" value="Genomic_DNA"/>
</dbReference>
<evidence type="ECO:0000313" key="4">
    <source>
        <dbReference type="Proteomes" id="UP000009046"/>
    </source>
</evidence>
<evidence type="ECO:0000313" key="2">
    <source>
        <dbReference type="EMBL" id="EEB16831.1"/>
    </source>
</evidence>
<dbReference type="Proteomes" id="UP000009046">
    <property type="component" value="Unassembled WGS sequence"/>
</dbReference>
<gene>
    <name evidence="3" type="primary">8230862</name>
    <name evidence="2" type="ORF">Phum_PHUM440070</name>
</gene>
<feature type="compositionally biased region" description="Basic residues" evidence="1">
    <location>
        <begin position="452"/>
        <end position="480"/>
    </location>
</feature>
<dbReference type="HOGENOM" id="CLU_473539_0_0_1"/>
<reference evidence="2" key="2">
    <citation type="submission" date="2007-04" db="EMBL/GenBank/DDBJ databases">
        <title>The genome of the human body louse.</title>
        <authorList>
            <consortium name="The Human Body Louse Genome Consortium"/>
            <person name="Kirkness E."/>
            <person name="Walenz B."/>
            <person name="Hass B."/>
            <person name="Bruggner R."/>
            <person name="Strausberg R."/>
        </authorList>
    </citation>
    <scope>NUCLEOTIDE SEQUENCE</scope>
    <source>
        <strain evidence="2">USDA</strain>
    </source>
</reference>
<accession>E0VTX5</accession>
<proteinExistence type="predicted"/>
<feature type="compositionally biased region" description="Basic and acidic residues" evidence="1">
    <location>
        <begin position="191"/>
        <end position="201"/>
    </location>
</feature>
<name>E0VTX5_PEDHC</name>
<feature type="region of interest" description="Disordered" evidence="1">
    <location>
        <begin position="226"/>
        <end position="254"/>
    </location>
</feature>
<keyword evidence="2" id="KW-0449">Lipoprotein</keyword>
<sequence>MVSSHNNNVMKSFRYRLHSRKKNSRFQGSFSEHIRKKKLLTQVCQEVQPLQTSKLPQPPLDETNSNASVQSHSFARYPKMHLNIPNEIISGKNNLLTSCKTLGPASNQVNKTINFNLHTENDKKINETKLKTHSNENLNCKSSQGCKTSGGVKQFNRRSFLAGLINARKRRAEACFSWRKKKRRKKIKRIRLSDSHHHQDDISGLNEMSMEKPDAEKENFIRSYSTNTNVDASLDGKSPIGLRENNEMDKSENENANDLKIKGIKLKIKRVEGNKLKLVNSDSESLKTNKPNEFTEESNTIKCIVNKELAFSSDDDTNVKDDDDDDVLKVQKQNESKTDNVENYKVSTGDKELLSGKMMIKTVIKTQNGELSVESTENEGTNDKKLDKELKCEISLRDIPKSCVLLENVCRRKEIYNKYVRKTNNGGINDEIKEKNVNVSASEISIRSSKLSNKKKRKRKRGSKLKKVKERRRRRRATGKKVRFENAIVENWITPCDGGDDGDVGDDGDEYSNVLVDSHRLKIKDERSKKKQMKKYRLVHCTNDKKEGATDDDGCGKREENSLVPQNNSILGEFFI</sequence>
<feature type="region of interest" description="Disordered" evidence="1">
    <location>
        <begin position="187"/>
        <end position="213"/>
    </location>
</feature>
<dbReference type="CTD" id="8230862"/>
<evidence type="ECO:0000256" key="1">
    <source>
        <dbReference type="SAM" id="MobiDB-lite"/>
    </source>
</evidence>
<dbReference type="RefSeq" id="XP_002429569.1">
    <property type="nucleotide sequence ID" value="XM_002429524.1"/>
</dbReference>